<organism evidence="1 2">
    <name type="scientific">Brachybacterium paraconglomeratum</name>
    <dbReference type="NCBI Taxonomy" id="173362"/>
    <lineage>
        <taxon>Bacteria</taxon>
        <taxon>Bacillati</taxon>
        <taxon>Actinomycetota</taxon>
        <taxon>Actinomycetes</taxon>
        <taxon>Micrococcales</taxon>
        <taxon>Dermabacteraceae</taxon>
        <taxon>Brachybacterium</taxon>
    </lineage>
</organism>
<accession>A0A426SHE1</accession>
<dbReference type="Pfam" id="PF20117">
    <property type="entry name" value="DUF6507"/>
    <property type="match status" value="1"/>
</dbReference>
<gene>
    <name evidence="1" type="ORF">DS079_14405</name>
</gene>
<reference evidence="1 2" key="1">
    <citation type="submission" date="2018-07" db="EMBL/GenBank/DDBJ databases">
        <title>Brachybacteriurn paraconglorneratum KCTC 9916.</title>
        <authorList>
            <person name="Li Y."/>
        </authorList>
    </citation>
    <scope>NUCLEOTIDE SEQUENCE [LARGE SCALE GENOMIC DNA]</scope>
    <source>
        <strain evidence="1 2">KCTC 9916</strain>
    </source>
</reference>
<comment type="caution">
    <text evidence="1">The sequence shown here is derived from an EMBL/GenBank/DDBJ whole genome shotgun (WGS) entry which is preliminary data.</text>
</comment>
<dbReference type="EMBL" id="QOCI01000013">
    <property type="protein sequence ID" value="RRR17538.1"/>
    <property type="molecule type" value="Genomic_DNA"/>
</dbReference>
<evidence type="ECO:0000313" key="2">
    <source>
        <dbReference type="Proteomes" id="UP000274327"/>
    </source>
</evidence>
<name>A0A426SHE1_9MICO</name>
<dbReference type="InterPro" id="IPR045436">
    <property type="entry name" value="DUF6507"/>
</dbReference>
<dbReference type="AlphaFoldDB" id="A0A426SHE1"/>
<evidence type="ECO:0000313" key="1">
    <source>
        <dbReference type="EMBL" id="RRR17538.1"/>
    </source>
</evidence>
<protein>
    <submittedName>
        <fullName evidence="1">Uncharacterized protein</fullName>
    </submittedName>
</protein>
<keyword evidence="2" id="KW-1185">Reference proteome</keyword>
<dbReference type="RefSeq" id="WP_126988527.1">
    <property type="nucleotide sequence ID" value="NZ_ML133860.1"/>
</dbReference>
<dbReference type="Proteomes" id="UP000274327">
    <property type="component" value="Unassembled WGS sequence"/>
</dbReference>
<sequence>MSRWNIDPAGVQSVLDSVGEDNEGLHKAVGEEQLADCYTGLDWGDGLTACIPDALNRLMEDQQTNLATIINGIDAGRLGVANATTAYNNGQEEMIGVFQTKAATAADDGDFSYFEKHGLLG</sequence>
<dbReference type="GeneID" id="78122210"/>
<proteinExistence type="predicted"/>